<dbReference type="OrthoDB" id="488264at2"/>
<accession>A0A1E5QHW5</accession>
<name>A0A1E5QHW5_9CYAN</name>
<evidence type="ECO:0008006" key="3">
    <source>
        <dbReference type="Google" id="ProtNLM"/>
    </source>
</evidence>
<dbReference type="AlphaFoldDB" id="A0A1E5QHW5"/>
<keyword evidence="1" id="KW-0812">Transmembrane</keyword>
<feature type="transmembrane region" description="Helical" evidence="1">
    <location>
        <begin position="69"/>
        <end position="89"/>
    </location>
</feature>
<keyword evidence="1" id="KW-0472">Membrane</keyword>
<evidence type="ECO:0000256" key="1">
    <source>
        <dbReference type="SAM" id="Phobius"/>
    </source>
</evidence>
<dbReference type="RefSeq" id="WP_069968109.1">
    <property type="nucleotide sequence ID" value="NZ_CM124774.1"/>
</dbReference>
<organism evidence="2">
    <name type="scientific">Desertifilum tharense IPPAS B-1220</name>
    <dbReference type="NCBI Taxonomy" id="1781255"/>
    <lineage>
        <taxon>Bacteria</taxon>
        <taxon>Bacillati</taxon>
        <taxon>Cyanobacteriota</taxon>
        <taxon>Cyanophyceae</taxon>
        <taxon>Desertifilales</taxon>
        <taxon>Desertifilaceae</taxon>
        <taxon>Desertifilum</taxon>
    </lineage>
</organism>
<dbReference type="STRING" id="1781255.BH720_15415"/>
<dbReference type="EMBL" id="MJGC01000068">
    <property type="protein sequence ID" value="OEJ74269.1"/>
    <property type="molecule type" value="Genomic_DNA"/>
</dbReference>
<evidence type="ECO:0000313" key="2">
    <source>
        <dbReference type="EMBL" id="OEJ74269.1"/>
    </source>
</evidence>
<proteinExistence type="predicted"/>
<comment type="caution">
    <text evidence="2">The sequence shown here is derived from an EMBL/GenBank/DDBJ whole genome shotgun (WGS) entry which is preliminary data.</text>
</comment>
<keyword evidence="1" id="KW-1133">Transmembrane helix</keyword>
<gene>
    <name evidence="2" type="ORF">BH720_15415</name>
</gene>
<sequence length="96" mass="10271">MSILLIFLRSLLLTSVLSFLAPSLVFGLIWMSLGVSGRIPGLAALSQTGVTQVQSFLATFGSGQPLEGLLVIGIACSFVGMLFDSYAFYRDQILHS</sequence>
<reference evidence="2" key="1">
    <citation type="submission" date="2016-09" db="EMBL/GenBank/DDBJ databases">
        <title>Draft genome of thermotolerant cyanobacterium Desertifilum sp. strain IPPAS B-1220.</title>
        <authorList>
            <person name="Sinetova M.A."/>
            <person name="Bolakhan K."/>
            <person name="Zayadan B.K."/>
            <person name="Mironov K.S."/>
            <person name="Ustinova V."/>
            <person name="Kupriyanova E.V."/>
            <person name="Sidorov R.A."/>
            <person name="Skrypnik A.N."/>
            <person name="Gogoleva N.E."/>
            <person name="Gogolev Y.V."/>
            <person name="Los D.A."/>
        </authorList>
    </citation>
    <scope>NUCLEOTIDE SEQUENCE [LARGE SCALE GENOMIC DNA]</scope>
    <source>
        <strain evidence="2">IPPAS B-1220</strain>
    </source>
</reference>
<protein>
    <recommendedName>
        <fullName evidence="3">ABC transmembrane type-1 domain-containing protein</fullName>
    </recommendedName>
</protein>